<reference evidence="1 2" key="1">
    <citation type="journal article" date="2013" name="Genome Announc.">
        <title>Whole-Genome Shotgun Assembly and Analysis of the Genome of Streptomyces mobaraensis DSM 40847, a Strain for Industrial Production of Microbial Transglutaminase.</title>
        <authorList>
            <person name="Yang H."/>
            <person name="He T."/>
            <person name="Wu W."/>
            <person name="Zhu W."/>
            <person name="Lu B."/>
            <person name="Sun W."/>
        </authorList>
    </citation>
    <scope>NUCLEOTIDE SEQUENCE [LARGE SCALE GENOMIC DNA]</scope>
    <source>
        <strain evidence="1 2">DSM 40847</strain>
    </source>
</reference>
<organism evidence="1 2">
    <name type="scientific">Streptomyces mobaraensis (strain ATCC 29032 / DSM 40847 / JCM 4168 / NBRC 13819 / NCIMB 11159 / IPCR 16-22)</name>
    <dbReference type="NCBI Taxonomy" id="1223523"/>
    <lineage>
        <taxon>Bacteria</taxon>
        <taxon>Bacillati</taxon>
        <taxon>Actinomycetota</taxon>
        <taxon>Actinomycetes</taxon>
        <taxon>Kitasatosporales</taxon>
        <taxon>Streptomycetaceae</taxon>
        <taxon>Streptomyces</taxon>
    </lineage>
</organism>
<dbReference type="eggNOG" id="ENOG503308F">
    <property type="taxonomic scope" value="Bacteria"/>
</dbReference>
<evidence type="ECO:0008006" key="3">
    <source>
        <dbReference type="Google" id="ProtNLM"/>
    </source>
</evidence>
<proteinExistence type="predicted"/>
<evidence type="ECO:0000313" key="1">
    <source>
        <dbReference type="EMBL" id="EMF02418.1"/>
    </source>
</evidence>
<dbReference type="STRING" id="1223523.H340_01189"/>
<comment type="caution">
    <text evidence="1">The sequence shown here is derived from an EMBL/GenBank/DDBJ whole genome shotgun (WGS) entry which is preliminary data.</text>
</comment>
<dbReference type="PATRIC" id="fig|1223523.3.peg.247"/>
<dbReference type="InterPro" id="IPR021739">
    <property type="entry name" value="SaV-like"/>
</dbReference>
<dbReference type="EMBL" id="AORZ01000002">
    <property type="protein sequence ID" value="EMF02418.1"/>
    <property type="molecule type" value="Genomic_DNA"/>
</dbReference>
<gene>
    <name evidence="1" type="ORF">H340_01189</name>
</gene>
<accession>M3B8U4</accession>
<name>M3B8U4_STRM1</name>
<protein>
    <recommendedName>
        <fullName evidence="3">DUF3310 domain-containing protein</fullName>
    </recommendedName>
</protein>
<dbReference type="Pfam" id="PF11753">
    <property type="entry name" value="DUF3310"/>
    <property type="match status" value="1"/>
</dbReference>
<dbReference type="AlphaFoldDB" id="M3B8U4"/>
<evidence type="ECO:0000313" key="2">
    <source>
        <dbReference type="Proteomes" id="UP000011740"/>
    </source>
</evidence>
<dbReference type="Proteomes" id="UP000011740">
    <property type="component" value="Unassembled WGS sequence"/>
</dbReference>
<dbReference type="RefSeq" id="WP_004938047.1">
    <property type="nucleotide sequence ID" value="NZ_AORZ01000002.1"/>
</dbReference>
<sequence>MALTDDNGKPLTRAQEIMKLAFKEQGDTLAGRMHEKRKAWGPAWEAGLEAAQDLTSIRNAGEDVVNHPRHYTSHPSGIECIQVTEHMTFNLGNAVKYIWRAGLKDSDKTLQDLSKAKFYIEREAARLGRPK</sequence>